<dbReference type="OrthoDB" id="3555185at2759"/>
<dbReference type="EMBL" id="CAJVRM010000131">
    <property type="protein sequence ID" value="CAG8975303.1"/>
    <property type="molecule type" value="Genomic_DNA"/>
</dbReference>
<protein>
    <submittedName>
        <fullName evidence="1">Uncharacterized protein</fullName>
    </submittedName>
</protein>
<sequence>MLGPQACTRFERLPEEILRYVLLDIDSIPSLYKLMQAVPTVVHSCIAIFDELIGRILRRSIDEELRCYLYAIVQAQAVGRMSAYDLGFFLDTHFEISNPNKIPEEIPRSLRTIEYMAKVLAAVDHFSTLCPEIWSWCGCVGLYSKPILPLTMWKNKYQIRRALFRFQLYCELFHKPGQEIPDRPYAHTYSHWGWEENWDAQELFWLRYEAWEIEECKSIYYTLIFHLEYVTKTKDHLLSCCIRNRSPYSKTNIRGLPTIAASLNTTCVASLPPFQQAYLEILLQRPFSGFRITDPDDLGYFSHRIPNMFHDPIPRADYRTSRTRRWAPSPFPGVTLRQLCLATYGCNTVPREVRRLNTTAKRRQVLRYLGWCFWDRRDLAEWAFFGASLCEFRKKRGNESWFSEGEGGEG</sequence>
<dbReference type="AlphaFoldDB" id="A0A9N9LKB1"/>
<comment type="caution">
    <text evidence="1">The sequence shown here is derived from an EMBL/GenBank/DDBJ whole genome shotgun (WGS) entry which is preliminary data.</text>
</comment>
<evidence type="ECO:0000313" key="1">
    <source>
        <dbReference type="EMBL" id="CAG8975303.1"/>
    </source>
</evidence>
<gene>
    <name evidence="1" type="ORF">HYALB_00008087</name>
</gene>
<organism evidence="1 2">
    <name type="scientific">Hymenoscyphus albidus</name>
    <dbReference type="NCBI Taxonomy" id="595503"/>
    <lineage>
        <taxon>Eukaryota</taxon>
        <taxon>Fungi</taxon>
        <taxon>Dikarya</taxon>
        <taxon>Ascomycota</taxon>
        <taxon>Pezizomycotina</taxon>
        <taxon>Leotiomycetes</taxon>
        <taxon>Helotiales</taxon>
        <taxon>Helotiaceae</taxon>
        <taxon>Hymenoscyphus</taxon>
    </lineage>
</organism>
<dbReference type="Proteomes" id="UP000701801">
    <property type="component" value="Unassembled WGS sequence"/>
</dbReference>
<evidence type="ECO:0000313" key="2">
    <source>
        <dbReference type="Proteomes" id="UP000701801"/>
    </source>
</evidence>
<keyword evidence="2" id="KW-1185">Reference proteome</keyword>
<reference evidence="1" key="1">
    <citation type="submission" date="2021-07" db="EMBL/GenBank/DDBJ databases">
        <authorList>
            <person name="Durling M."/>
        </authorList>
    </citation>
    <scope>NUCLEOTIDE SEQUENCE</scope>
</reference>
<name>A0A9N9LKB1_9HELO</name>
<accession>A0A9N9LKB1</accession>
<proteinExistence type="predicted"/>